<dbReference type="GO" id="GO:0008270">
    <property type="term" value="F:zinc ion binding"/>
    <property type="evidence" value="ECO:0007669"/>
    <property type="project" value="UniProtKB-KW"/>
</dbReference>
<keyword evidence="8" id="KW-1185">Reference proteome</keyword>
<dbReference type="PANTHER" id="PTHR46481:SF10">
    <property type="entry name" value="ZINC FINGER BED DOMAIN-CONTAINING PROTEIN 39"/>
    <property type="match status" value="1"/>
</dbReference>
<dbReference type="OrthoDB" id="2438787at2759"/>
<comment type="subcellular location">
    <subcellularLocation>
        <location evidence="1">Nucleus</location>
    </subcellularLocation>
</comment>
<evidence type="ECO:0000256" key="5">
    <source>
        <dbReference type="ARBA" id="ARBA00023242"/>
    </source>
</evidence>
<name>A0A8H4ADZ6_GIGMA</name>
<dbReference type="EMBL" id="WTPW01000738">
    <property type="protein sequence ID" value="KAF0484114.1"/>
    <property type="molecule type" value="Genomic_DNA"/>
</dbReference>
<evidence type="ECO:0000256" key="1">
    <source>
        <dbReference type="ARBA" id="ARBA00004123"/>
    </source>
</evidence>
<dbReference type="PANTHER" id="PTHR46481">
    <property type="entry name" value="ZINC FINGER BED DOMAIN-CONTAINING PROTEIN 4"/>
    <property type="match status" value="1"/>
</dbReference>
<dbReference type="AlphaFoldDB" id="A0A8H4ADZ6"/>
<reference evidence="7 8" key="1">
    <citation type="journal article" date="2019" name="Environ. Microbiol.">
        <title>At the nexus of three kingdoms: the genome of the mycorrhizal fungus Gigaspora margarita provides insights into plant, endobacterial and fungal interactions.</title>
        <authorList>
            <person name="Venice F."/>
            <person name="Ghignone S."/>
            <person name="Salvioli di Fossalunga A."/>
            <person name="Amselem J."/>
            <person name="Novero M."/>
            <person name="Xianan X."/>
            <person name="Sedzielewska Toro K."/>
            <person name="Morin E."/>
            <person name="Lipzen A."/>
            <person name="Grigoriev I.V."/>
            <person name="Henrissat B."/>
            <person name="Martin F.M."/>
            <person name="Bonfante P."/>
        </authorList>
    </citation>
    <scope>NUCLEOTIDE SEQUENCE [LARGE SCALE GENOMIC DNA]</scope>
    <source>
        <strain evidence="7 8">BEG34</strain>
    </source>
</reference>
<dbReference type="Proteomes" id="UP000439903">
    <property type="component" value="Unassembled WGS sequence"/>
</dbReference>
<keyword evidence="2" id="KW-0479">Metal-binding</keyword>
<sequence>MVVVDPIWDAFKKTGLRDPKTKRYPVQCNYCSKDLDGRIDTMYIHVIDHCKNISQTDKLKFIEIHAKKSTTSHAKSKNADDDQDLENTSLVSKKQKTSLASVATIDSYYTRPLSQEKIDLIHEALVKFFITCGISFCIIENKYFCDFLALLNINYFTPSKYKLIRDLISKIYSRILLKIIDSLKLCKDLTLIFDGWTTVSNSSVYAFLAVTSYGDIHVLGLEKFEDQCHTGENIADMAIETIQKIGLNMDQFSWVVTDSPNVMKKCRRIISERYPWIISLGCILHLINLICKGILSYPTAKEVIVKNNKLTTFFKTSHIWSKREAKQSKTGIDYEIIRIIEDRNYWRNNEAIMKILEPVNNTIKKLESTNTTLADAFLSIIYMGKDLISLFNDMNGYNDFKLHICQVYNKRFAELDLDLYFSLDEASLDDPNKYWSKIKNPKYAALIIFVKHIFALVPYAAEAERFFSILGYNNTKYRNHMQTCTLKIIGQIRAWLSQNESSEIQIKNSKQDNEINAEDLQEIYDIEDWDNGDILTSTELENELETFFEKERAENETIVNSVPEFMIEQLIDINDPFFCNQNISNNFIDESLVIEENSDSDWDINTVMES</sequence>
<protein>
    <submittedName>
        <fullName evidence="7">Zinc finger bed domain-containing protein 1-like</fullName>
    </submittedName>
</protein>
<organism evidence="7 8">
    <name type="scientific">Gigaspora margarita</name>
    <dbReference type="NCBI Taxonomy" id="4874"/>
    <lineage>
        <taxon>Eukaryota</taxon>
        <taxon>Fungi</taxon>
        <taxon>Fungi incertae sedis</taxon>
        <taxon>Mucoromycota</taxon>
        <taxon>Glomeromycotina</taxon>
        <taxon>Glomeromycetes</taxon>
        <taxon>Diversisporales</taxon>
        <taxon>Gigasporaceae</taxon>
        <taxon>Gigaspora</taxon>
    </lineage>
</organism>
<evidence type="ECO:0000256" key="4">
    <source>
        <dbReference type="ARBA" id="ARBA00022833"/>
    </source>
</evidence>
<keyword evidence="5" id="KW-0539">Nucleus</keyword>
<dbReference type="GO" id="GO:0005634">
    <property type="term" value="C:nucleus"/>
    <property type="evidence" value="ECO:0007669"/>
    <property type="project" value="UniProtKB-SubCell"/>
</dbReference>
<evidence type="ECO:0000256" key="2">
    <source>
        <dbReference type="ARBA" id="ARBA00022723"/>
    </source>
</evidence>
<feature type="domain" description="DUF659" evidence="6">
    <location>
        <begin position="160"/>
        <end position="308"/>
    </location>
</feature>
<gene>
    <name evidence="7" type="ORF">F8M41_023097</name>
</gene>
<dbReference type="SUPFAM" id="SSF53098">
    <property type="entry name" value="Ribonuclease H-like"/>
    <property type="match status" value="1"/>
</dbReference>
<accession>A0A8H4ADZ6</accession>
<dbReference type="InterPro" id="IPR007021">
    <property type="entry name" value="DUF659"/>
</dbReference>
<comment type="caution">
    <text evidence="7">The sequence shown here is derived from an EMBL/GenBank/DDBJ whole genome shotgun (WGS) entry which is preliminary data.</text>
</comment>
<proteinExistence type="predicted"/>
<evidence type="ECO:0000313" key="7">
    <source>
        <dbReference type="EMBL" id="KAF0484114.1"/>
    </source>
</evidence>
<keyword evidence="3" id="KW-0863">Zinc-finger</keyword>
<evidence type="ECO:0000259" key="6">
    <source>
        <dbReference type="Pfam" id="PF04937"/>
    </source>
</evidence>
<evidence type="ECO:0000313" key="8">
    <source>
        <dbReference type="Proteomes" id="UP000439903"/>
    </source>
</evidence>
<evidence type="ECO:0000256" key="3">
    <source>
        <dbReference type="ARBA" id="ARBA00022771"/>
    </source>
</evidence>
<dbReference type="InterPro" id="IPR012337">
    <property type="entry name" value="RNaseH-like_sf"/>
</dbReference>
<dbReference type="Pfam" id="PF04937">
    <property type="entry name" value="DUF659"/>
    <property type="match status" value="1"/>
</dbReference>
<keyword evidence="4" id="KW-0862">Zinc</keyword>
<dbReference type="InterPro" id="IPR052035">
    <property type="entry name" value="ZnF_BED_domain_contain"/>
</dbReference>